<sequence>MPGAVVQSFVTGQTRWLNRGFNRYVCESVTTMTVHPFNVSLAFSDDIESLVELDSVSRCDFRRSTFIGNAVNAAQCWIATESGDVPLIVGYGVLNRTLFEQDFVPLVTGHLHCIGSGNLRR</sequence>
<protein>
    <submittedName>
        <fullName evidence="1">Uncharacterized protein</fullName>
    </submittedName>
</protein>
<reference evidence="1 2" key="1">
    <citation type="journal article" date="2020" name="Genes (Basel)">
        <title>Genomic Comparison of Insect Gut Symbionts from Divergent Burkholderia Subclades.</title>
        <authorList>
            <person name="Takeshita K."/>
            <person name="Kikuchi Y."/>
        </authorList>
    </citation>
    <scope>NUCLEOTIDE SEQUENCE [LARGE SCALE GENOMIC DNA]</scope>
    <source>
        <strain evidence="1 2">PGU16</strain>
    </source>
</reference>
<dbReference type="KEGG" id="plad:PPGU16_01520"/>
<name>A0A7I8BEX4_9BURK</name>
<proteinExistence type="predicted"/>
<keyword evidence="2" id="KW-1185">Reference proteome</keyword>
<evidence type="ECO:0000313" key="1">
    <source>
        <dbReference type="EMBL" id="BCF87085.1"/>
    </source>
</evidence>
<evidence type="ECO:0000313" key="2">
    <source>
        <dbReference type="Proteomes" id="UP000510888"/>
    </source>
</evidence>
<gene>
    <name evidence="1" type="ORF">PPGU16_01520</name>
</gene>
<dbReference type="EMBL" id="AP023174">
    <property type="protein sequence ID" value="BCF87085.1"/>
    <property type="molecule type" value="Genomic_DNA"/>
</dbReference>
<accession>A0A7I8BEX4</accession>
<dbReference type="Proteomes" id="UP000510888">
    <property type="component" value="Chromosome 1"/>
</dbReference>
<organism evidence="1 2">
    <name type="scientific">Paraburkholderia largidicola</name>
    <dbReference type="NCBI Taxonomy" id="3014751"/>
    <lineage>
        <taxon>Bacteria</taxon>
        <taxon>Pseudomonadati</taxon>
        <taxon>Pseudomonadota</taxon>
        <taxon>Betaproteobacteria</taxon>
        <taxon>Burkholderiales</taxon>
        <taxon>Burkholderiaceae</taxon>
        <taxon>Paraburkholderia</taxon>
    </lineage>
</organism>
<dbReference type="AlphaFoldDB" id="A0A7I8BEX4"/>